<dbReference type="AlphaFoldDB" id="A0A5J5BIV4"/>
<dbReference type="EMBL" id="CM018035">
    <property type="protein sequence ID" value="KAA8542578.1"/>
    <property type="molecule type" value="Genomic_DNA"/>
</dbReference>
<dbReference type="InterPro" id="IPR054722">
    <property type="entry name" value="PolX-like_BBD"/>
</dbReference>
<reference evidence="3 4" key="1">
    <citation type="submission" date="2019-09" db="EMBL/GenBank/DDBJ databases">
        <title>A chromosome-level genome assembly of the Chinese tupelo Nyssa sinensis.</title>
        <authorList>
            <person name="Yang X."/>
            <person name="Kang M."/>
            <person name="Yang Y."/>
            <person name="Xiong H."/>
            <person name="Wang M."/>
            <person name="Zhang Z."/>
            <person name="Wang Z."/>
            <person name="Wu H."/>
            <person name="Ma T."/>
            <person name="Liu J."/>
            <person name="Xi Z."/>
        </authorList>
    </citation>
    <scope>NUCLEOTIDE SEQUENCE [LARGE SCALE GENOMIC DNA]</scope>
    <source>
        <strain evidence="3">J267</strain>
        <tissue evidence="3">Leaf</tissue>
    </source>
</reference>
<evidence type="ECO:0000256" key="1">
    <source>
        <dbReference type="SAM" id="MobiDB-lite"/>
    </source>
</evidence>
<protein>
    <recommendedName>
        <fullName evidence="2">Retrovirus-related Pol polyprotein from transposon TNT 1-94-like beta-barrel domain-containing protein</fullName>
    </recommendedName>
</protein>
<dbReference type="Proteomes" id="UP000325577">
    <property type="component" value="Linkage Group LG12"/>
</dbReference>
<proteinExistence type="predicted"/>
<dbReference type="OrthoDB" id="1683578at2759"/>
<name>A0A5J5BIV4_9ASTE</name>
<dbReference type="Pfam" id="PF22936">
    <property type="entry name" value="Pol_BBD"/>
    <property type="match status" value="1"/>
</dbReference>
<organism evidence="3 4">
    <name type="scientific">Nyssa sinensis</name>
    <dbReference type="NCBI Taxonomy" id="561372"/>
    <lineage>
        <taxon>Eukaryota</taxon>
        <taxon>Viridiplantae</taxon>
        <taxon>Streptophyta</taxon>
        <taxon>Embryophyta</taxon>
        <taxon>Tracheophyta</taxon>
        <taxon>Spermatophyta</taxon>
        <taxon>Magnoliopsida</taxon>
        <taxon>eudicotyledons</taxon>
        <taxon>Gunneridae</taxon>
        <taxon>Pentapetalae</taxon>
        <taxon>asterids</taxon>
        <taxon>Cornales</taxon>
        <taxon>Nyssaceae</taxon>
        <taxon>Nyssa</taxon>
    </lineage>
</organism>
<feature type="region of interest" description="Disordered" evidence="1">
    <location>
        <begin position="78"/>
        <end position="113"/>
    </location>
</feature>
<gene>
    <name evidence="3" type="ORF">F0562_023730</name>
</gene>
<evidence type="ECO:0000313" key="3">
    <source>
        <dbReference type="EMBL" id="KAA8542578.1"/>
    </source>
</evidence>
<evidence type="ECO:0000259" key="2">
    <source>
        <dbReference type="Pfam" id="PF22936"/>
    </source>
</evidence>
<accession>A0A5J5BIV4</accession>
<feature type="compositionally biased region" description="Basic and acidic residues" evidence="1">
    <location>
        <begin position="94"/>
        <end position="113"/>
    </location>
</feature>
<sequence>MRNTNSSKIVGISDVCIQTNIGYTLVLKDVRHVLDLCLNLISGLALDQQGFENYFNKRTWRLTKVNIEKQAKSSVISTPDLVLDPAPSQDAIEDEKMQEEVPEAKEAETKDVE</sequence>
<feature type="domain" description="Retrovirus-related Pol polyprotein from transposon TNT 1-94-like beta-barrel" evidence="2">
    <location>
        <begin position="1"/>
        <end position="51"/>
    </location>
</feature>
<keyword evidence="4" id="KW-1185">Reference proteome</keyword>
<evidence type="ECO:0000313" key="4">
    <source>
        <dbReference type="Proteomes" id="UP000325577"/>
    </source>
</evidence>